<evidence type="ECO:0000313" key="3">
    <source>
        <dbReference type="Proteomes" id="UP001347796"/>
    </source>
</evidence>
<evidence type="ECO:0000313" key="2">
    <source>
        <dbReference type="EMBL" id="KAK6172563.1"/>
    </source>
</evidence>
<protein>
    <submittedName>
        <fullName evidence="2">Uncharacterized protein</fullName>
    </submittedName>
</protein>
<dbReference type="Proteomes" id="UP001347796">
    <property type="component" value="Unassembled WGS sequence"/>
</dbReference>
<keyword evidence="3" id="KW-1185">Reference proteome</keyword>
<name>A0AAN8JCQ5_PATCE</name>
<accession>A0AAN8JCQ5</accession>
<feature type="region of interest" description="Disordered" evidence="1">
    <location>
        <begin position="17"/>
        <end position="46"/>
    </location>
</feature>
<reference evidence="2 3" key="1">
    <citation type="submission" date="2024-01" db="EMBL/GenBank/DDBJ databases">
        <title>The genome of the rayed Mediterranean limpet Patella caerulea (Linnaeus, 1758).</title>
        <authorList>
            <person name="Anh-Thu Weber A."/>
            <person name="Halstead-Nussloch G."/>
        </authorList>
    </citation>
    <scope>NUCLEOTIDE SEQUENCE [LARGE SCALE GENOMIC DNA]</scope>
    <source>
        <strain evidence="2">AATW-2023a</strain>
        <tissue evidence="2">Whole specimen</tissue>
    </source>
</reference>
<feature type="compositionally biased region" description="Polar residues" evidence="1">
    <location>
        <begin position="66"/>
        <end position="77"/>
    </location>
</feature>
<dbReference type="EMBL" id="JAZGQO010000011">
    <property type="protein sequence ID" value="KAK6172563.1"/>
    <property type="molecule type" value="Genomic_DNA"/>
</dbReference>
<dbReference type="AlphaFoldDB" id="A0AAN8JCQ5"/>
<organism evidence="2 3">
    <name type="scientific">Patella caerulea</name>
    <name type="common">Rayed Mediterranean limpet</name>
    <dbReference type="NCBI Taxonomy" id="87958"/>
    <lineage>
        <taxon>Eukaryota</taxon>
        <taxon>Metazoa</taxon>
        <taxon>Spiralia</taxon>
        <taxon>Lophotrochozoa</taxon>
        <taxon>Mollusca</taxon>
        <taxon>Gastropoda</taxon>
        <taxon>Patellogastropoda</taxon>
        <taxon>Patelloidea</taxon>
        <taxon>Patellidae</taxon>
        <taxon>Patella</taxon>
    </lineage>
</organism>
<sequence length="119" mass="13184">MAEVDLLQFIHTDKTVHPKSRSVGDTHTLGSSAARNLPRHQMKQSSILGFGVMTSTPKATQREIDVSSTQRINNQEAQAPLSEMRQNSMLGFSDMSATRTHPRETADLLPHGTQQQENT</sequence>
<comment type="caution">
    <text evidence="2">The sequence shown here is derived from an EMBL/GenBank/DDBJ whole genome shotgun (WGS) entry which is preliminary data.</text>
</comment>
<feature type="compositionally biased region" description="Polar residues" evidence="1">
    <location>
        <begin position="84"/>
        <end position="99"/>
    </location>
</feature>
<feature type="region of interest" description="Disordered" evidence="1">
    <location>
        <begin position="62"/>
        <end position="119"/>
    </location>
</feature>
<gene>
    <name evidence="2" type="ORF">SNE40_016194</name>
</gene>
<proteinExistence type="predicted"/>
<evidence type="ECO:0000256" key="1">
    <source>
        <dbReference type="SAM" id="MobiDB-lite"/>
    </source>
</evidence>
<feature type="compositionally biased region" description="Polar residues" evidence="1">
    <location>
        <begin position="23"/>
        <end position="34"/>
    </location>
</feature>